<keyword evidence="1" id="KW-0723">Serine/threonine-protein kinase</keyword>
<dbReference type="PANTHER" id="PTHR24055">
    <property type="entry name" value="MITOGEN-ACTIVATED PROTEIN KINASE"/>
    <property type="match status" value="1"/>
</dbReference>
<dbReference type="GO" id="GO:0004674">
    <property type="term" value="F:protein serine/threonine kinase activity"/>
    <property type="evidence" value="ECO:0007669"/>
    <property type="project" value="UniProtKB-KW"/>
</dbReference>
<evidence type="ECO:0000256" key="5">
    <source>
        <dbReference type="SAM" id="MobiDB-lite"/>
    </source>
</evidence>
<reference evidence="7 8" key="1">
    <citation type="submission" date="2018-02" db="EMBL/GenBank/DDBJ databases">
        <title>The genomes of Aspergillus section Nigri reveals drivers in fungal speciation.</title>
        <authorList>
            <consortium name="DOE Joint Genome Institute"/>
            <person name="Vesth T.C."/>
            <person name="Nybo J."/>
            <person name="Theobald S."/>
            <person name="Brandl J."/>
            <person name="Frisvad J.C."/>
            <person name="Nielsen K.F."/>
            <person name="Lyhne E.K."/>
            <person name="Kogle M.E."/>
            <person name="Kuo A."/>
            <person name="Riley R."/>
            <person name="Clum A."/>
            <person name="Nolan M."/>
            <person name="Lipzen A."/>
            <person name="Salamov A."/>
            <person name="Henrissat B."/>
            <person name="Wiebenga A."/>
            <person name="De vries R.P."/>
            <person name="Grigoriev I.V."/>
            <person name="Mortensen U.H."/>
            <person name="Andersen M.R."/>
            <person name="Baker S.E."/>
        </authorList>
    </citation>
    <scope>NUCLEOTIDE SEQUENCE [LARGE SCALE GENOMIC DNA]</scope>
    <source>
        <strain evidence="7 8">CBS 313.89</strain>
    </source>
</reference>
<dbReference type="InterPro" id="IPR011009">
    <property type="entry name" value="Kinase-like_dom_sf"/>
</dbReference>
<dbReference type="OrthoDB" id="5979581at2759"/>
<feature type="binding site" evidence="4">
    <location>
        <position position="46"/>
    </location>
    <ligand>
        <name>ATP</name>
        <dbReference type="ChEBI" id="CHEBI:30616"/>
    </ligand>
</feature>
<dbReference type="GO" id="GO:0005524">
    <property type="term" value="F:ATP binding"/>
    <property type="evidence" value="ECO:0007669"/>
    <property type="project" value="UniProtKB-UniRule"/>
</dbReference>
<dbReference type="Proteomes" id="UP000249789">
    <property type="component" value="Unassembled WGS sequence"/>
</dbReference>
<gene>
    <name evidence="7" type="ORF">BO72DRAFT_465438</name>
</gene>
<proteinExistence type="predicted"/>
<dbReference type="InterPro" id="IPR017441">
    <property type="entry name" value="Protein_kinase_ATP_BS"/>
</dbReference>
<accession>A0A8G1W228</accession>
<keyword evidence="7" id="KW-0808">Transferase</keyword>
<feature type="region of interest" description="Disordered" evidence="5">
    <location>
        <begin position="259"/>
        <end position="299"/>
    </location>
</feature>
<dbReference type="PROSITE" id="PS00107">
    <property type="entry name" value="PROTEIN_KINASE_ATP"/>
    <property type="match status" value="1"/>
</dbReference>
<dbReference type="AlphaFoldDB" id="A0A8G1W228"/>
<sequence>MNPTRVLYEPIEDLERMEYYQHVGHGTYSTIWLARDERSRIYVAVKVYTADSKPPEIDVISELSKPPLLMSLSDAKNGSWISLFQLEVARVLAAQPAIAIHYIHSWGFVHGDLHCGNILLQLRRDFDQLSTKRLYEQYGEPLLEPVNRLDGQTLPPGLGEASENITLPEARIIVSVFGEASSPAREMKSESHTPLSIRPPEARFEPTKPLTFSSDIWTLACTIWDIIAQKPIFEGFLTNEDDRLASRLMHLAYHFTEHGEPINPSRSPRRTLEDRFESNVQRPRIKEGMSPFDSSERGTLSSMLRSMLPFRPEDCPSAR</sequence>
<evidence type="ECO:0000313" key="8">
    <source>
        <dbReference type="Proteomes" id="UP000249789"/>
    </source>
</evidence>
<protein>
    <submittedName>
        <fullName evidence="7">Kinase-like protein</fullName>
    </submittedName>
</protein>
<organism evidence="7 8">
    <name type="scientific">Aspergillus fijiensis CBS 313.89</name>
    <dbReference type="NCBI Taxonomy" id="1448319"/>
    <lineage>
        <taxon>Eukaryota</taxon>
        <taxon>Fungi</taxon>
        <taxon>Dikarya</taxon>
        <taxon>Ascomycota</taxon>
        <taxon>Pezizomycotina</taxon>
        <taxon>Eurotiomycetes</taxon>
        <taxon>Eurotiomycetidae</taxon>
        <taxon>Eurotiales</taxon>
        <taxon>Aspergillaceae</taxon>
        <taxon>Aspergillus</taxon>
    </lineage>
</organism>
<evidence type="ECO:0000313" key="7">
    <source>
        <dbReference type="EMBL" id="RAK81570.1"/>
    </source>
</evidence>
<dbReference type="GeneID" id="63864045"/>
<evidence type="ECO:0000259" key="6">
    <source>
        <dbReference type="PROSITE" id="PS50011"/>
    </source>
</evidence>
<dbReference type="SMART" id="SM00220">
    <property type="entry name" value="S_TKc"/>
    <property type="match status" value="1"/>
</dbReference>
<dbReference type="VEuPathDB" id="FungiDB:BO72DRAFT_465438"/>
<name>A0A8G1W228_9EURO</name>
<keyword evidence="2 4" id="KW-0547">Nucleotide-binding</keyword>
<keyword evidence="8" id="KW-1185">Reference proteome</keyword>
<evidence type="ECO:0000256" key="2">
    <source>
        <dbReference type="ARBA" id="ARBA00022741"/>
    </source>
</evidence>
<dbReference type="EMBL" id="KZ824625">
    <property type="protein sequence ID" value="RAK81570.1"/>
    <property type="molecule type" value="Genomic_DNA"/>
</dbReference>
<dbReference type="PROSITE" id="PS50011">
    <property type="entry name" value="PROTEIN_KINASE_DOM"/>
    <property type="match status" value="1"/>
</dbReference>
<evidence type="ECO:0000256" key="3">
    <source>
        <dbReference type="ARBA" id="ARBA00022840"/>
    </source>
</evidence>
<dbReference type="InterPro" id="IPR000719">
    <property type="entry name" value="Prot_kinase_dom"/>
</dbReference>
<keyword evidence="3 4" id="KW-0067">ATP-binding</keyword>
<dbReference type="Gene3D" id="1.10.510.10">
    <property type="entry name" value="Transferase(Phosphotransferase) domain 1"/>
    <property type="match status" value="1"/>
</dbReference>
<dbReference type="SUPFAM" id="SSF56112">
    <property type="entry name" value="Protein kinase-like (PK-like)"/>
    <property type="match status" value="1"/>
</dbReference>
<feature type="domain" description="Protein kinase" evidence="6">
    <location>
        <begin position="1"/>
        <end position="319"/>
    </location>
</feature>
<evidence type="ECO:0000256" key="1">
    <source>
        <dbReference type="ARBA" id="ARBA00022527"/>
    </source>
</evidence>
<keyword evidence="7" id="KW-0418">Kinase</keyword>
<evidence type="ECO:0000256" key="4">
    <source>
        <dbReference type="PROSITE-ProRule" id="PRU10141"/>
    </source>
</evidence>
<dbReference type="InterPro" id="IPR050117">
    <property type="entry name" value="MAPK"/>
</dbReference>
<dbReference type="Gene3D" id="3.30.200.20">
    <property type="entry name" value="Phosphorylase Kinase, domain 1"/>
    <property type="match status" value="1"/>
</dbReference>
<dbReference type="RefSeq" id="XP_040805580.1">
    <property type="nucleotide sequence ID" value="XM_040946712.1"/>
</dbReference>